<protein>
    <submittedName>
        <fullName evidence="1">Uncharacterized protein</fullName>
    </submittedName>
</protein>
<dbReference type="Proteomes" id="UP001139648">
    <property type="component" value="Unassembled WGS sequence"/>
</dbReference>
<dbReference type="AlphaFoldDB" id="A0A9X2GNV0"/>
<accession>A0A9X2GNV0</accession>
<name>A0A9X2GNV0_9ACTN</name>
<dbReference type="RefSeq" id="WP_253744856.1">
    <property type="nucleotide sequence ID" value="NZ_BAABKA010000026.1"/>
</dbReference>
<dbReference type="EMBL" id="JAMZEB010000002">
    <property type="protein sequence ID" value="MCP2357748.1"/>
    <property type="molecule type" value="Genomic_DNA"/>
</dbReference>
<evidence type="ECO:0000313" key="2">
    <source>
        <dbReference type="Proteomes" id="UP001139648"/>
    </source>
</evidence>
<sequence>MPRPRRRRRVPVQAGQGVLADLVHQQPVPRDARVDHPAALQARVEHVHRAPAGAHRARVTHRAYRLEHPQAGVIEMHGELLPLPDDPPLRLDVFTVAPARRPRPPCGVWR</sequence>
<gene>
    <name evidence="1" type="ORF">HD597_004768</name>
</gene>
<reference evidence="1" key="1">
    <citation type="submission" date="2022-06" db="EMBL/GenBank/DDBJ databases">
        <title>Sequencing the genomes of 1000 actinobacteria strains.</title>
        <authorList>
            <person name="Klenk H.-P."/>
        </authorList>
    </citation>
    <scope>NUCLEOTIDE SEQUENCE</scope>
    <source>
        <strain evidence="1">DSM 46694</strain>
    </source>
</reference>
<keyword evidence="2" id="KW-1185">Reference proteome</keyword>
<proteinExistence type="predicted"/>
<evidence type="ECO:0000313" key="1">
    <source>
        <dbReference type="EMBL" id="MCP2357748.1"/>
    </source>
</evidence>
<comment type="caution">
    <text evidence="1">The sequence shown here is derived from an EMBL/GenBank/DDBJ whole genome shotgun (WGS) entry which is preliminary data.</text>
</comment>
<organism evidence="1 2">
    <name type="scientific">Nonomuraea thailandensis</name>
    <dbReference type="NCBI Taxonomy" id="1188745"/>
    <lineage>
        <taxon>Bacteria</taxon>
        <taxon>Bacillati</taxon>
        <taxon>Actinomycetota</taxon>
        <taxon>Actinomycetes</taxon>
        <taxon>Streptosporangiales</taxon>
        <taxon>Streptosporangiaceae</taxon>
        <taxon>Nonomuraea</taxon>
    </lineage>
</organism>